<dbReference type="RefSeq" id="WP_216416823.1">
    <property type="nucleotide sequence ID" value="NZ_JAHLQK010000003.1"/>
</dbReference>
<dbReference type="Proteomes" id="UP000779508">
    <property type="component" value="Unassembled WGS sequence"/>
</dbReference>
<dbReference type="PROSITE" id="PS51257">
    <property type="entry name" value="PROKAR_LIPOPROTEIN"/>
    <property type="match status" value="1"/>
</dbReference>
<feature type="compositionally biased region" description="Basic and acidic residues" evidence="1">
    <location>
        <begin position="33"/>
        <end position="47"/>
    </location>
</feature>
<name>A0ABS6G2K4_9FIRM</name>
<dbReference type="EMBL" id="JAHLQK010000003">
    <property type="protein sequence ID" value="MBU5676715.1"/>
    <property type="molecule type" value="Genomic_DNA"/>
</dbReference>
<accession>A0ABS6G2K4</accession>
<proteinExistence type="predicted"/>
<keyword evidence="3" id="KW-1185">Reference proteome</keyword>
<reference evidence="2 3" key="1">
    <citation type="submission" date="2021-06" db="EMBL/GenBank/DDBJ databases">
        <authorList>
            <person name="Sun Q."/>
            <person name="Li D."/>
        </authorList>
    </citation>
    <scope>NUCLEOTIDE SEQUENCE [LARGE SCALE GENOMIC DNA]</scope>
    <source>
        <strain evidence="2 3">MSJ-5</strain>
    </source>
</reference>
<evidence type="ECO:0000313" key="2">
    <source>
        <dbReference type="EMBL" id="MBU5676715.1"/>
    </source>
</evidence>
<comment type="caution">
    <text evidence="2">The sequence shown here is derived from an EMBL/GenBank/DDBJ whole genome shotgun (WGS) entry which is preliminary data.</text>
</comment>
<evidence type="ECO:0000256" key="1">
    <source>
        <dbReference type="SAM" id="MobiDB-lite"/>
    </source>
</evidence>
<feature type="region of interest" description="Disordered" evidence="1">
    <location>
        <begin position="28"/>
        <end position="47"/>
    </location>
</feature>
<evidence type="ECO:0000313" key="3">
    <source>
        <dbReference type="Proteomes" id="UP000779508"/>
    </source>
</evidence>
<organism evidence="2 3">
    <name type="scientific">Alkaliphilus flagellatus</name>
    <dbReference type="NCBI Taxonomy" id="2841507"/>
    <lineage>
        <taxon>Bacteria</taxon>
        <taxon>Bacillati</taxon>
        <taxon>Bacillota</taxon>
        <taxon>Clostridia</taxon>
        <taxon>Peptostreptococcales</taxon>
        <taxon>Natronincolaceae</taxon>
        <taxon>Alkaliphilus</taxon>
    </lineage>
</organism>
<gene>
    <name evidence="2" type="ORF">KQI88_09810</name>
</gene>
<protein>
    <submittedName>
        <fullName evidence="2">FMN-binding protein</fullName>
    </submittedName>
</protein>
<sequence length="322" mass="36328">MAMNKAKMIKGLVIAGLVITVVGCSPKEANNTPEEKPAAESQKPGDEAKEAGIKVIDLDWSAQPKLGVTKGDYYRIEERFRQGHLGILEVVKSGDEIVHVEFNEMTRPNYYHRYFQDVPKRMSEYNFDMGEKKGAAWIQSVVQVEKQMLEEQRITGEFDVVSGASNSIKQAMIPMAEKLAPSLDKASNEKYYSIAEELDGGLTGSLKVVLRDKKIVSVEYDEIFADSPDEITDKNLKQYYRQSKYDSVEYEEPSRIGFNVQMDALNDKVVETQDLLDLTGLPSTEQTGDYAKSGFTVRNTAWDNYLRLAEKLLTEMKNDGNF</sequence>